<sequence>MERDLYQVNEDYLYARILESLADSLLAIELFERGFTRNSAGKAFSAVKSLISALIVKHQDKILEVADEKEKDWLVKKAHTVPTHSMKALSNYLERIGIDIDWMVDKALNLHDYQYNGFERDFSFYRSKDDVKKDIIKIVSKIPEVILKYFKTDGEISKLVEEIKSKVEKFSKSL</sequence>
<gene>
    <name evidence="1" type="ORF">V6M85_03890</name>
</gene>
<organism evidence="1 2">
    <name type="scientific">Sulfolobus tengchongensis</name>
    <dbReference type="NCBI Taxonomy" id="207809"/>
    <lineage>
        <taxon>Archaea</taxon>
        <taxon>Thermoproteota</taxon>
        <taxon>Thermoprotei</taxon>
        <taxon>Sulfolobales</taxon>
        <taxon>Sulfolobaceae</taxon>
        <taxon>Sulfolobus</taxon>
    </lineage>
</organism>
<dbReference type="Proteomes" id="UP001432202">
    <property type="component" value="Chromosome"/>
</dbReference>
<accession>A0AAX4L254</accession>
<proteinExistence type="predicted"/>
<dbReference type="AlphaFoldDB" id="A0AAX4L254"/>
<dbReference type="InterPro" id="IPR010268">
    <property type="entry name" value="PaREP1"/>
</dbReference>
<reference evidence="1 2" key="1">
    <citation type="submission" date="2024-02" db="EMBL/GenBank/DDBJ databases">
        <title>STSV induces naive adaptation in Sulfolobus.</title>
        <authorList>
            <person name="Xiang X."/>
            <person name="Song M."/>
        </authorList>
    </citation>
    <scope>NUCLEOTIDE SEQUENCE [LARGE SCALE GENOMIC DNA]</scope>
    <source>
        <strain evidence="1 2">RT2</strain>
    </source>
</reference>
<dbReference type="RefSeq" id="WP_338603224.1">
    <property type="nucleotide sequence ID" value="NZ_CP146016.1"/>
</dbReference>
<evidence type="ECO:0000313" key="2">
    <source>
        <dbReference type="Proteomes" id="UP001432202"/>
    </source>
</evidence>
<name>A0AAX4L254_9CREN</name>
<protein>
    <submittedName>
        <fullName evidence="1">PaREP1 family protein</fullName>
    </submittedName>
</protein>
<keyword evidence="2" id="KW-1185">Reference proteome</keyword>
<dbReference type="EMBL" id="CP146016">
    <property type="protein sequence ID" value="WWQ61231.1"/>
    <property type="molecule type" value="Genomic_DNA"/>
</dbReference>
<evidence type="ECO:0000313" key="1">
    <source>
        <dbReference type="EMBL" id="WWQ61231.1"/>
    </source>
</evidence>
<dbReference type="GeneID" id="89335880"/>
<dbReference type="Pfam" id="PF05942">
    <property type="entry name" value="PaREP1"/>
    <property type="match status" value="1"/>
</dbReference>